<dbReference type="InterPro" id="IPR036691">
    <property type="entry name" value="Endo/exonu/phosph_ase_sf"/>
</dbReference>
<dbReference type="EMBL" id="KQ483565">
    <property type="protein sequence ID" value="KYP46221.1"/>
    <property type="molecule type" value="Genomic_DNA"/>
</dbReference>
<keyword evidence="2" id="KW-1185">Reference proteome</keyword>
<evidence type="ECO:0008006" key="3">
    <source>
        <dbReference type="Google" id="ProtNLM"/>
    </source>
</evidence>
<dbReference type="PANTHER" id="PTHR33710:SF71">
    <property type="entry name" value="ENDONUCLEASE_EXONUCLEASE_PHOSPHATASE DOMAIN-CONTAINING PROTEIN"/>
    <property type="match status" value="1"/>
</dbReference>
<dbReference type="Proteomes" id="UP000075243">
    <property type="component" value="Unassembled WGS sequence"/>
</dbReference>
<dbReference type="Gramene" id="C.cajan_32457.t">
    <property type="protein sequence ID" value="C.cajan_32457.t.cds1"/>
    <property type="gene ID" value="C.cajan_32457"/>
</dbReference>
<dbReference type="OMA" id="WITHLEF"/>
<sequence length="107" mass="12699">MARDCNLIDIGFQGAPFTWQRGKVYVRLDRVLVNIQWQLEYPDANVFHLSPLKSDHSMIRLNLSSPLQSDCRRRPFRFEAAWITHLEFQSVLRNSWNVAPDWNKKKI</sequence>
<organism evidence="1 2">
    <name type="scientific">Cajanus cajan</name>
    <name type="common">Pigeon pea</name>
    <name type="synonym">Cajanus indicus</name>
    <dbReference type="NCBI Taxonomy" id="3821"/>
    <lineage>
        <taxon>Eukaryota</taxon>
        <taxon>Viridiplantae</taxon>
        <taxon>Streptophyta</taxon>
        <taxon>Embryophyta</taxon>
        <taxon>Tracheophyta</taxon>
        <taxon>Spermatophyta</taxon>
        <taxon>Magnoliopsida</taxon>
        <taxon>eudicotyledons</taxon>
        <taxon>Gunneridae</taxon>
        <taxon>Pentapetalae</taxon>
        <taxon>rosids</taxon>
        <taxon>fabids</taxon>
        <taxon>Fabales</taxon>
        <taxon>Fabaceae</taxon>
        <taxon>Papilionoideae</taxon>
        <taxon>50 kb inversion clade</taxon>
        <taxon>NPAAA clade</taxon>
        <taxon>indigoferoid/millettioid clade</taxon>
        <taxon>Phaseoleae</taxon>
        <taxon>Cajanus</taxon>
    </lineage>
</organism>
<dbReference type="SUPFAM" id="SSF56219">
    <property type="entry name" value="DNase I-like"/>
    <property type="match status" value="1"/>
</dbReference>
<name>A0A151RUL4_CAJCA</name>
<evidence type="ECO:0000313" key="1">
    <source>
        <dbReference type="EMBL" id="KYP46221.1"/>
    </source>
</evidence>
<dbReference type="Gene3D" id="3.60.10.10">
    <property type="entry name" value="Endonuclease/exonuclease/phosphatase"/>
    <property type="match status" value="1"/>
</dbReference>
<reference evidence="1" key="1">
    <citation type="journal article" date="2012" name="Nat. Biotechnol.">
        <title>Draft genome sequence of pigeonpea (Cajanus cajan), an orphan legume crop of resource-poor farmers.</title>
        <authorList>
            <person name="Varshney R.K."/>
            <person name="Chen W."/>
            <person name="Li Y."/>
            <person name="Bharti A.K."/>
            <person name="Saxena R.K."/>
            <person name="Schlueter J.A."/>
            <person name="Donoghue M.T."/>
            <person name="Azam S."/>
            <person name="Fan G."/>
            <person name="Whaley A.M."/>
            <person name="Farmer A.D."/>
            <person name="Sheridan J."/>
            <person name="Iwata A."/>
            <person name="Tuteja R."/>
            <person name="Penmetsa R.V."/>
            <person name="Wu W."/>
            <person name="Upadhyaya H.D."/>
            <person name="Yang S.P."/>
            <person name="Shah T."/>
            <person name="Saxena K.B."/>
            <person name="Michael T."/>
            <person name="McCombie W.R."/>
            <person name="Yang B."/>
            <person name="Zhang G."/>
            <person name="Yang H."/>
            <person name="Wang J."/>
            <person name="Spillane C."/>
            <person name="Cook D.R."/>
            <person name="May G.D."/>
            <person name="Xu X."/>
            <person name="Jackson S.A."/>
        </authorList>
    </citation>
    <scope>NUCLEOTIDE SEQUENCE [LARGE SCALE GENOMIC DNA]</scope>
</reference>
<accession>A0A151RUL4</accession>
<protein>
    <recommendedName>
        <fullName evidence="3">Endonuclease/exonuclease/phosphatase domain-containing protein</fullName>
    </recommendedName>
</protein>
<evidence type="ECO:0000313" key="2">
    <source>
        <dbReference type="Proteomes" id="UP000075243"/>
    </source>
</evidence>
<gene>
    <name evidence="1" type="ORF">KK1_032214</name>
</gene>
<dbReference type="AlphaFoldDB" id="A0A151RUL4"/>
<proteinExistence type="predicted"/>
<dbReference type="PANTHER" id="PTHR33710">
    <property type="entry name" value="BNAC02G09200D PROTEIN"/>
    <property type="match status" value="1"/>
</dbReference>